<dbReference type="PANTHER" id="PTHR24020">
    <property type="entry name" value="COLLAGEN ALPHA"/>
    <property type="match status" value="1"/>
</dbReference>
<feature type="signal peptide" evidence="3">
    <location>
        <begin position="1"/>
        <end position="21"/>
    </location>
</feature>
<keyword evidence="3" id="KW-0732">Signal</keyword>
<gene>
    <name evidence="7" type="primary">LOC118421285</name>
</gene>
<dbReference type="GeneID" id="118421285"/>
<evidence type="ECO:0000256" key="3">
    <source>
        <dbReference type="SAM" id="SignalP"/>
    </source>
</evidence>
<proteinExistence type="predicted"/>
<dbReference type="FunFam" id="3.40.50.410:FF:000266">
    <property type="entry name" value="Uncharacterized protein"/>
    <property type="match status" value="1"/>
</dbReference>
<dbReference type="InterPro" id="IPR000742">
    <property type="entry name" value="EGF"/>
</dbReference>
<dbReference type="Gene3D" id="2.10.25.10">
    <property type="entry name" value="Laminin"/>
    <property type="match status" value="1"/>
</dbReference>
<dbReference type="PROSITE" id="PS50026">
    <property type="entry name" value="EGF_3"/>
    <property type="match status" value="1"/>
</dbReference>
<feature type="disulfide bond" evidence="2">
    <location>
        <begin position="218"/>
        <end position="235"/>
    </location>
</feature>
<dbReference type="Gene3D" id="3.40.50.410">
    <property type="entry name" value="von Willebrand factor, type A domain"/>
    <property type="match status" value="2"/>
</dbReference>
<dbReference type="InterPro" id="IPR050525">
    <property type="entry name" value="ECM_Assembly_Org"/>
</dbReference>
<dbReference type="CDD" id="cd00198">
    <property type="entry name" value="vWFA"/>
    <property type="match status" value="1"/>
</dbReference>
<organism evidence="6 7">
    <name type="scientific">Branchiostoma floridae</name>
    <name type="common">Florida lancelet</name>
    <name type="synonym">Amphioxus</name>
    <dbReference type="NCBI Taxonomy" id="7739"/>
    <lineage>
        <taxon>Eukaryota</taxon>
        <taxon>Metazoa</taxon>
        <taxon>Chordata</taxon>
        <taxon>Cephalochordata</taxon>
        <taxon>Leptocardii</taxon>
        <taxon>Amphioxiformes</taxon>
        <taxon>Branchiostomatidae</taxon>
        <taxon>Branchiostoma</taxon>
    </lineage>
</organism>
<accession>A0A9J7MZK5</accession>
<evidence type="ECO:0000313" key="6">
    <source>
        <dbReference type="Proteomes" id="UP000001554"/>
    </source>
</evidence>
<keyword evidence="1 2" id="KW-1015">Disulfide bond</keyword>
<dbReference type="KEGG" id="bfo:118421285"/>
<dbReference type="CDD" id="cd00054">
    <property type="entry name" value="EGF_CA"/>
    <property type="match status" value="1"/>
</dbReference>
<feature type="domain" description="VWFA" evidence="5">
    <location>
        <begin position="253"/>
        <end position="429"/>
    </location>
</feature>
<feature type="disulfide bond" evidence="2">
    <location>
        <begin position="237"/>
        <end position="246"/>
    </location>
</feature>
<sequence length="435" mass="46681">MLWKVLLSSFVVFVAIRGIVATDDGCDSPLDLFFVLDGSSSVGPPNFRKVKEFTADVVSKFTVGPNNTLVGVIQFSHYSRMEFNLGEYMNMTTTLSAINAIKYQKGATYTPKALDRARKEALWRGEAVPKVMIVLSDGRSAIDVTEASKALADAGIIVYAIGVGRADHDELLLIANNDLSKVIELSDFNALIAEIDLLAEVVCEVAHERADPCYGQPCLYGGTCLRINDDKDYRCECAEGYEGTNCETVCGIDVVFVVDRSSSIQGHRFDAAKQFISDFAQCFADQSIGIGLIGYDCVPSTIIPLGMHTAGDAGLMYSLYEASYTGGLSGITGAISFMVHTSVFRDDVPRAAVIITDGSAQGDADGLVMGDYADQADEARDAGITVYSVPNGIPGFEDIVALEAISGGPDNVFSMYDPCQLAIRILLDLYPCGLV</sequence>
<dbReference type="CDD" id="cd01472">
    <property type="entry name" value="vWA_collagen"/>
    <property type="match status" value="1"/>
</dbReference>
<dbReference type="SMART" id="SM00181">
    <property type="entry name" value="EGF"/>
    <property type="match status" value="1"/>
</dbReference>
<evidence type="ECO:0000256" key="2">
    <source>
        <dbReference type="PROSITE-ProRule" id="PRU00076"/>
    </source>
</evidence>
<dbReference type="Pfam" id="PF00008">
    <property type="entry name" value="EGF"/>
    <property type="match status" value="1"/>
</dbReference>
<evidence type="ECO:0000256" key="1">
    <source>
        <dbReference type="ARBA" id="ARBA00023157"/>
    </source>
</evidence>
<keyword evidence="2" id="KW-0245">EGF-like domain</keyword>
<dbReference type="PRINTS" id="PR00453">
    <property type="entry name" value="VWFADOMAIN"/>
</dbReference>
<evidence type="ECO:0000259" key="5">
    <source>
        <dbReference type="PROSITE" id="PS50234"/>
    </source>
</evidence>
<dbReference type="RefSeq" id="XP_035684406.1">
    <property type="nucleotide sequence ID" value="XM_035828513.1"/>
</dbReference>
<reference evidence="6" key="2">
    <citation type="journal article" date="2020" name="Nat. Ecol. Evol.">
        <title>Deeply conserved synteny resolves early events in vertebrate evolution.</title>
        <authorList>
            <person name="Simakov O."/>
            <person name="Marletaz F."/>
            <person name="Yue J.X."/>
            <person name="O'Connell B."/>
            <person name="Jenkins J."/>
            <person name="Brandt A."/>
            <person name="Calef R."/>
            <person name="Tung C.H."/>
            <person name="Huang T.K."/>
            <person name="Schmutz J."/>
            <person name="Satoh N."/>
            <person name="Yu J.K."/>
            <person name="Putnam N.H."/>
            <person name="Green R.E."/>
            <person name="Rokhsar D.S."/>
        </authorList>
    </citation>
    <scope>NUCLEOTIDE SEQUENCE [LARGE SCALE GENOMIC DNA]</scope>
    <source>
        <strain evidence="6">S238N-H82</strain>
    </source>
</reference>
<evidence type="ECO:0000313" key="7">
    <source>
        <dbReference type="RefSeq" id="XP_035684406.1"/>
    </source>
</evidence>
<dbReference type="AlphaFoldDB" id="A0A9J7MZK5"/>
<dbReference type="SUPFAM" id="SSF57196">
    <property type="entry name" value="EGF/Laminin"/>
    <property type="match status" value="1"/>
</dbReference>
<evidence type="ECO:0000259" key="4">
    <source>
        <dbReference type="PROSITE" id="PS50026"/>
    </source>
</evidence>
<protein>
    <submittedName>
        <fullName evidence="7">von Willebrand factor A domain-containing protein 2-like</fullName>
    </submittedName>
</protein>
<feature type="domain" description="VWFA" evidence="5">
    <location>
        <begin position="31"/>
        <end position="201"/>
    </location>
</feature>
<dbReference type="SMART" id="SM00327">
    <property type="entry name" value="VWA"/>
    <property type="match status" value="2"/>
</dbReference>
<dbReference type="PROSITE" id="PS50234">
    <property type="entry name" value="VWFA"/>
    <property type="match status" value="2"/>
</dbReference>
<dbReference type="SUPFAM" id="SSF53300">
    <property type="entry name" value="vWA-like"/>
    <property type="match status" value="2"/>
</dbReference>
<dbReference type="PANTHER" id="PTHR24020:SF87">
    <property type="entry name" value="COLLAGEN ALPHA-1(VI) CHAIN-LIKE"/>
    <property type="match status" value="1"/>
</dbReference>
<reference evidence="7" key="1">
    <citation type="journal article" date="2016" name="Genome Biol. Evol.">
        <title>Conserved non-coding elements in the most distant genera of cephalochordates: the Goldilocks principle.</title>
        <authorList>
            <person name="Yue J.X."/>
            <person name="Kozmikova I."/>
            <person name="Ono H."/>
            <person name="Nossa C.W."/>
            <person name="Kozmik Z."/>
            <person name="Putnam N.H."/>
            <person name="Yu J.K."/>
            <person name="Holland L.Z."/>
        </authorList>
    </citation>
    <scope>NUCLEOTIDE SEQUENCE</scope>
</reference>
<feature type="chain" id="PRO_5039923949" evidence="3">
    <location>
        <begin position="22"/>
        <end position="435"/>
    </location>
</feature>
<dbReference type="Proteomes" id="UP000001554">
    <property type="component" value="Chromosome 8"/>
</dbReference>
<reference evidence="7" key="3">
    <citation type="submission" date="2025-08" db="UniProtKB">
        <authorList>
            <consortium name="RefSeq"/>
        </authorList>
    </citation>
    <scope>IDENTIFICATION</scope>
</reference>
<dbReference type="InterPro" id="IPR001881">
    <property type="entry name" value="EGF-like_Ca-bd_dom"/>
</dbReference>
<dbReference type="SMART" id="SM00179">
    <property type="entry name" value="EGF_CA"/>
    <property type="match status" value="1"/>
</dbReference>
<dbReference type="Pfam" id="PF00092">
    <property type="entry name" value="VWA"/>
    <property type="match status" value="2"/>
</dbReference>
<dbReference type="InterPro" id="IPR002035">
    <property type="entry name" value="VWF_A"/>
</dbReference>
<name>A0A9J7MZK5_BRAFL</name>
<feature type="domain" description="EGF-like" evidence="4">
    <location>
        <begin position="209"/>
        <end position="247"/>
    </location>
</feature>
<dbReference type="PROSITE" id="PS00022">
    <property type="entry name" value="EGF_1"/>
    <property type="match status" value="1"/>
</dbReference>
<keyword evidence="6" id="KW-1185">Reference proteome</keyword>
<dbReference type="OrthoDB" id="6022609at2759"/>
<comment type="caution">
    <text evidence="2">Lacks conserved residue(s) required for the propagation of feature annotation.</text>
</comment>
<dbReference type="GO" id="GO:0005509">
    <property type="term" value="F:calcium ion binding"/>
    <property type="evidence" value="ECO:0007669"/>
    <property type="project" value="InterPro"/>
</dbReference>
<dbReference type="InterPro" id="IPR036465">
    <property type="entry name" value="vWFA_dom_sf"/>
</dbReference>